<evidence type="ECO:0000313" key="2">
    <source>
        <dbReference type="Proteomes" id="UP001327560"/>
    </source>
</evidence>
<dbReference type="GO" id="GO:0006900">
    <property type="term" value="P:vesicle budding from membrane"/>
    <property type="evidence" value="ECO:0007669"/>
    <property type="project" value="TreeGrafter"/>
</dbReference>
<organism evidence="1 2">
    <name type="scientific">Canna indica</name>
    <name type="common">Indian-shot</name>
    <dbReference type="NCBI Taxonomy" id="4628"/>
    <lineage>
        <taxon>Eukaryota</taxon>
        <taxon>Viridiplantae</taxon>
        <taxon>Streptophyta</taxon>
        <taxon>Embryophyta</taxon>
        <taxon>Tracheophyta</taxon>
        <taxon>Spermatophyta</taxon>
        <taxon>Magnoliopsida</taxon>
        <taxon>Liliopsida</taxon>
        <taxon>Zingiberales</taxon>
        <taxon>Cannaceae</taxon>
        <taxon>Canna</taxon>
    </lineage>
</organism>
<dbReference type="GO" id="GO:0000815">
    <property type="term" value="C:ESCRT III complex"/>
    <property type="evidence" value="ECO:0007669"/>
    <property type="project" value="TreeGrafter"/>
</dbReference>
<dbReference type="EMBL" id="CP136891">
    <property type="protein sequence ID" value="WOK98696.1"/>
    <property type="molecule type" value="Genomic_DNA"/>
</dbReference>
<protein>
    <submittedName>
        <fullName evidence="1">Uncharacterized protein</fullName>
    </submittedName>
</protein>
<dbReference type="PANTHER" id="PTHR22761">
    <property type="entry name" value="CHARGED MULTIVESICULAR BODY PROTEIN"/>
    <property type="match status" value="1"/>
</dbReference>
<dbReference type="Pfam" id="PF03357">
    <property type="entry name" value="Snf7"/>
    <property type="match status" value="1"/>
</dbReference>
<gene>
    <name evidence="1" type="ORF">Cni_G07408</name>
</gene>
<dbReference type="GO" id="GO:0009898">
    <property type="term" value="C:cytoplasmic side of plasma membrane"/>
    <property type="evidence" value="ECO:0007669"/>
    <property type="project" value="TreeGrafter"/>
</dbReference>
<dbReference type="PANTHER" id="PTHR22761:SF91">
    <property type="entry name" value="OS07G0490700 PROTEIN"/>
    <property type="match status" value="1"/>
</dbReference>
<sequence length="94" mass="10968">MFSKLFRECSSGSPISPTDKLKQALETLEEKEVALQKKISIEVHRAKVFTRANNKQAALECLKRKKYYEGKMKQLVNFQLRVRNQEQKLPKTVN</sequence>
<reference evidence="1 2" key="1">
    <citation type="submission" date="2023-10" db="EMBL/GenBank/DDBJ databases">
        <title>Chromosome-scale genome assembly provides insights into flower coloration mechanisms of Canna indica.</title>
        <authorList>
            <person name="Li C."/>
        </authorList>
    </citation>
    <scope>NUCLEOTIDE SEQUENCE [LARGE SCALE GENOMIC DNA]</scope>
    <source>
        <tissue evidence="1">Flower</tissue>
    </source>
</reference>
<evidence type="ECO:0000313" key="1">
    <source>
        <dbReference type="EMBL" id="WOK98696.1"/>
    </source>
</evidence>
<proteinExistence type="predicted"/>
<dbReference type="GO" id="GO:0005771">
    <property type="term" value="C:multivesicular body"/>
    <property type="evidence" value="ECO:0007669"/>
    <property type="project" value="TreeGrafter"/>
</dbReference>
<name>A0AAQ3K228_9LILI</name>
<dbReference type="GO" id="GO:0032511">
    <property type="term" value="P:late endosome to vacuole transport via multivesicular body sorting pathway"/>
    <property type="evidence" value="ECO:0007669"/>
    <property type="project" value="TreeGrafter"/>
</dbReference>
<dbReference type="Gene3D" id="1.10.287.1060">
    <property type="entry name" value="ESAT-6-like"/>
    <property type="match status" value="1"/>
</dbReference>
<dbReference type="InterPro" id="IPR005024">
    <property type="entry name" value="Snf7_fam"/>
</dbReference>
<dbReference type="AlphaFoldDB" id="A0AAQ3K228"/>
<keyword evidence="2" id="KW-1185">Reference proteome</keyword>
<dbReference type="Proteomes" id="UP001327560">
    <property type="component" value="Chromosome 2"/>
</dbReference>
<accession>A0AAQ3K228</accession>